<evidence type="ECO:0000313" key="10">
    <source>
        <dbReference type="EMBL" id="MDR5691170.1"/>
    </source>
</evidence>
<dbReference type="Proteomes" id="UP001260072">
    <property type="component" value="Unassembled WGS sequence"/>
</dbReference>
<accession>A0ABU1FIR2</accession>
<keyword evidence="6 7" id="KW-0472">Membrane</keyword>
<dbReference type="InterPro" id="IPR007353">
    <property type="entry name" value="DUF421"/>
</dbReference>
<evidence type="ECO:0000256" key="3">
    <source>
        <dbReference type="ARBA" id="ARBA00022475"/>
    </source>
</evidence>
<evidence type="ECO:0000256" key="1">
    <source>
        <dbReference type="ARBA" id="ARBA00004651"/>
    </source>
</evidence>
<feature type="transmembrane region" description="Helical" evidence="7">
    <location>
        <begin position="38"/>
        <end position="58"/>
    </location>
</feature>
<feature type="transmembrane region" description="Helical" evidence="7">
    <location>
        <begin position="64"/>
        <end position="84"/>
    </location>
</feature>
<dbReference type="InterPro" id="IPR023090">
    <property type="entry name" value="UPF0702_alpha/beta_dom_sf"/>
</dbReference>
<keyword evidence="11" id="KW-1185">Reference proteome</keyword>
<reference evidence="11" key="1">
    <citation type="submission" date="2023-07" db="EMBL/GenBank/DDBJ databases">
        <title>Description of three actinobacteria isolated from air of manufacturing shop in a pharmaceutical factory.</title>
        <authorList>
            <person name="Zhang D.-F."/>
        </authorList>
    </citation>
    <scope>NUCLEOTIDE SEQUENCE [LARGE SCALE GENOMIC DNA]</scope>
    <source>
        <strain evidence="11">CCTCC AB 2011122</strain>
    </source>
</reference>
<dbReference type="PANTHER" id="PTHR34582">
    <property type="entry name" value="UPF0702 TRANSMEMBRANE PROTEIN YCAP"/>
    <property type="match status" value="1"/>
</dbReference>
<sequence length="172" mass="18071">MWFDSWGDVARVLLVGAAAYVTLVIVLRISGKRTLGQLNAFDFIVTVALGSTLATILLSSDVSFIEGAAALALLALLQLVVAFASSRSERLRETVTASPTLVVWDGELDRRALERNRLAESEILQAVRGSGSGGLDEIAAVVLETNGTLSVISRSKLGDASALGSLRPESSA</sequence>
<evidence type="ECO:0000259" key="8">
    <source>
        <dbReference type="Pfam" id="PF04239"/>
    </source>
</evidence>
<dbReference type="EMBL" id="JAVKGS010000001">
    <property type="protein sequence ID" value="MDR5691170.1"/>
    <property type="molecule type" value="Genomic_DNA"/>
</dbReference>
<evidence type="ECO:0000256" key="5">
    <source>
        <dbReference type="ARBA" id="ARBA00022989"/>
    </source>
</evidence>
<evidence type="ECO:0000256" key="2">
    <source>
        <dbReference type="ARBA" id="ARBA00006448"/>
    </source>
</evidence>
<dbReference type="Gene3D" id="3.30.240.20">
    <property type="entry name" value="bsu07140 like domains"/>
    <property type="match status" value="1"/>
</dbReference>
<evidence type="ECO:0000313" key="11">
    <source>
        <dbReference type="Proteomes" id="UP001260072"/>
    </source>
</evidence>
<evidence type="ECO:0000259" key="9">
    <source>
        <dbReference type="Pfam" id="PF20730"/>
    </source>
</evidence>
<comment type="similarity">
    <text evidence="2">Belongs to the UPF0702 family.</text>
</comment>
<evidence type="ECO:0000256" key="4">
    <source>
        <dbReference type="ARBA" id="ARBA00022692"/>
    </source>
</evidence>
<evidence type="ECO:0000256" key="7">
    <source>
        <dbReference type="SAM" id="Phobius"/>
    </source>
</evidence>
<dbReference type="RefSeq" id="WP_310519814.1">
    <property type="nucleotide sequence ID" value="NZ_BAABBS010000004.1"/>
</dbReference>
<feature type="transmembrane region" description="Helical" evidence="7">
    <location>
        <begin position="12"/>
        <end position="31"/>
    </location>
</feature>
<comment type="caution">
    <text evidence="10">The sequence shown here is derived from an EMBL/GenBank/DDBJ whole genome shotgun (WGS) entry which is preliminary data.</text>
</comment>
<keyword evidence="4 7" id="KW-0812">Transmembrane</keyword>
<keyword evidence="3" id="KW-1003">Cell membrane</keyword>
<gene>
    <name evidence="10" type="ORF">RH861_03755</name>
</gene>
<organism evidence="10 11">
    <name type="scientific">Agromyces indicus</name>
    <dbReference type="NCBI Taxonomy" id="758919"/>
    <lineage>
        <taxon>Bacteria</taxon>
        <taxon>Bacillati</taxon>
        <taxon>Actinomycetota</taxon>
        <taxon>Actinomycetes</taxon>
        <taxon>Micrococcales</taxon>
        <taxon>Microbacteriaceae</taxon>
        <taxon>Agromyces</taxon>
    </lineage>
</organism>
<evidence type="ECO:0000256" key="6">
    <source>
        <dbReference type="ARBA" id="ARBA00023136"/>
    </source>
</evidence>
<comment type="subcellular location">
    <subcellularLocation>
        <location evidence="1">Cell membrane</location>
        <topology evidence="1">Multi-pass membrane protein</topology>
    </subcellularLocation>
</comment>
<name>A0ABU1FIR2_9MICO</name>
<dbReference type="Pfam" id="PF20730">
    <property type="entry name" value="YetF_N"/>
    <property type="match status" value="1"/>
</dbReference>
<protein>
    <submittedName>
        <fullName evidence="10">DUF421 domain-containing protein</fullName>
    </submittedName>
</protein>
<feature type="domain" description="YetF C-terminal" evidence="8">
    <location>
        <begin position="87"/>
        <end position="156"/>
    </location>
</feature>
<dbReference type="InterPro" id="IPR048454">
    <property type="entry name" value="YetF_N"/>
</dbReference>
<proteinExistence type="inferred from homology"/>
<dbReference type="PANTHER" id="PTHR34582:SF6">
    <property type="entry name" value="UPF0702 TRANSMEMBRANE PROTEIN YCAP"/>
    <property type="match status" value="1"/>
</dbReference>
<feature type="domain" description="YetF-like N-terminal transmembrane" evidence="9">
    <location>
        <begin position="19"/>
        <end position="83"/>
    </location>
</feature>
<dbReference type="Pfam" id="PF04239">
    <property type="entry name" value="DUF421"/>
    <property type="match status" value="1"/>
</dbReference>
<keyword evidence="5 7" id="KW-1133">Transmembrane helix</keyword>